<dbReference type="Proteomes" id="UP000315724">
    <property type="component" value="Chromosome"/>
</dbReference>
<accession>A0A517QRY5</accession>
<evidence type="ECO:0000313" key="1">
    <source>
        <dbReference type="EMBL" id="QDT34378.1"/>
    </source>
</evidence>
<dbReference type="AlphaFoldDB" id="A0A517QRY5"/>
<sequence>MFGDVLELILKLEIALSNVEKAAIPEVFGLVLELAREPEFSLSNIEKSDFPKTC</sequence>
<reference evidence="1 2" key="1">
    <citation type="submission" date="2019-02" db="EMBL/GenBank/DDBJ databases">
        <title>Deep-cultivation of Planctomycetes and their phenomic and genomic characterization uncovers novel biology.</title>
        <authorList>
            <person name="Wiegand S."/>
            <person name="Jogler M."/>
            <person name="Boedeker C."/>
            <person name="Pinto D."/>
            <person name="Vollmers J."/>
            <person name="Rivas-Marin E."/>
            <person name="Kohn T."/>
            <person name="Peeters S.H."/>
            <person name="Heuer A."/>
            <person name="Rast P."/>
            <person name="Oberbeckmann S."/>
            <person name="Bunk B."/>
            <person name="Jeske O."/>
            <person name="Meyerdierks A."/>
            <person name="Storesund J.E."/>
            <person name="Kallscheuer N."/>
            <person name="Luecker S."/>
            <person name="Lage O.M."/>
            <person name="Pohl T."/>
            <person name="Merkel B.J."/>
            <person name="Hornburger P."/>
            <person name="Mueller R.-W."/>
            <person name="Bruemmer F."/>
            <person name="Labrenz M."/>
            <person name="Spormann A.M."/>
            <person name="Op den Camp H."/>
            <person name="Overmann J."/>
            <person name="Amann R."/>
            <person name="Jetten M.S.M."/>
            <person name="Mascher T."/>
            <person name="Medema M.H."/>
            <person name="Devos D.P."/>
            <person name="Kaster A.-K."/>
            <person name="Ovreas L."/>
            <person name="Rohde M."/>
            <person name="Galperin M.Y."/>
            <person name="Jogler C."/>
        </authorList>
    </citation>
    <scope>NUCLEOTIDE SEQUENCE [LARGE SCALE GENOMIC DNA]</scope>
    <source>
        <strain evidence="1 2">Mal48</strain>
    </source>
</reference>
<keyword evidence="2" id="KW-1185">Reference proteome</keyword>
<dbReference type="EMBL" id="CP036267">
    <property type="protein sequence ID" value="QDT34378.1"/>
    <property type="molecule type" value="Genomic_DNA"/>
</dbReference>
<organism evidence="1 2">
    <name type="scientific">Thalassoglobus polymorphus</name>
    <dbReference type="NCBI Taxonomy" id="2527994"/>
    <lineage>
        <taxon>Bacteria</taxon>
        <taxon>Pseudomonadati</taxon>
        <taxon>Planctomycetota</taxon>
        <taxon>Planctomycetia</taxon>
        <taxon>Planctomycetales</taxon>
        <taxon>Planctomycetaceae</taxon>
        <taxon>Thalassoglobus</taxon>
    </lineage>
</organism>
<name>A0A517QRY5_9PLAN</name>
<protein>
    <submittedName>
        <fullName evidence="1">Uncharacterized protein</fullName>
    </submittedName>
</protein>
<proteinExistence type="predicted"/>
<dbReference type="KEGG" id="tpol:Mal48_36380"/>
<evidence type="ECO:0000313" key="2">
    <source>
        <dbReference type="Proteomes" id="UP000315724"/>
    </source>
</evidence>
<gene>
    <name evidence="1" type="ORF">Mal48_36380</name>
</gene>